<evidence type="ECO:0000313" key="3">
    <source>
        <dbReference type="Proteomes" id="UP000250369"/>
    </source>
</evidence>
<dbReference type="InterPro" id="IPR013830">
    <property type="entry name" value="SGNH_hydro"/>
</dbReference>
<dbReference type="OrthoDB" id="193632at2"/>
<keyword evidence="3" id="KW-1185">Reference proteome</keyword>
<gene>
    <name evidence="2" type="ORF">DQG23_13095</name>
</gene>
<dbReference type="Pfam" id="PF13472">
    <property type="entry name" value="Lipase_GDSL_2"/>
    <property type="match status" value="1"/>
</dbReference>
<accession>A0A329MMD6</accession>
<dbReference type="Proteomes" id="UP000250369">
    <property type="component" value="Unassembled WGS sequence"/>
</dbReference>
<dbReference type="RefSeq" id="WP_113031295.1">
    <property type="nucleotide sequence ID" value="NZ_QMFB01000006.1"/>
</dbReference>
<dbReference type="PANTHER" id="PTHR30383">
    <property type="entry name" value="THIOESTERASE 1/PROTEASE 1/LYSOPHOSPHOLIPASE L1"/>
    <property type="match status" value="1"/>
</dbReference>
<dbReference type="GO" id="GO:0004622">
    <property type="term" value="F:phosphatidylcholine lysophospholipase activity"/>
    <property type="evidence" value="ECO:0007669"/>
    <property type="project" value="TreeGrafter"/>
</dbReference>
<dbReference type="SUPFAM" id="SSF52266">
    <property type="entry name" value="SGNH hydrolase"/>
    <property type="match status" value="1"/>
</dbReference>
<dbReference type="InterPro" id="IPR051532">
    <property type="entry name" value="Ester_Hydrolysis_Enzymes"/>
</dbReference>
<reference evidence="2 3" key="1">
    <citation type="journal article" date="2009" name="Int. J. Syst. Evol. Microbiol.">
        <title>Paenibacillus contaminans sp. nov., isolated from a contaminated laboratory plate.</title>
        <authorList>
            <person name="Chou J.H."/>
            <person name="Lee J.H."/>
            <person name="Lin M.C."/>
            <person name="Chang P.S."/>
            <person name="Arun A.B."/>
            <person name="Young C.C."/>
            <person name="Chen W.M."/>
        </authorList>
    </citation>
    <scope>NUCLEOTIDE SEQUENCE [LARGE SCALE GENOMIC DNA]</scope>
    <source>
        <strain evidence="2 3">CKOBP-6</strain>
    </source>
</reference>
<evidence type="ECO:0000313" key="2">
    <source>
        <dbReference type="EMBL" id="RAV21015.1"/>
    </source>
</evidence>
<evidence type="ECO:0000259" key="1">
    <source>
        <dbReference type="Pfam" id="PF13472"/>
    </source>
</evidence>
<dbReference type="InterPro" id="IPR036514">
    <property type="entry name" value="SGNH_hydro_sf"/>
</dbReference>
<dbReference type="CDD" id="cd00229">
    <property type="entry name" value="SGNH_hydrolase"/>
    <property type="match status" value="1"/>
</dbReference>
<dbReference type="PANTHER" id="PTHR30383:SF5">
    <property type="entry name" value="SGNH HYDROLASE-TYPE ESTERASE DOMAIN-CONTAINING PROTEIN"/>
    <property type="match status" value="1"/>
</dbReference>
<dbReference type="EMBL" id="QMFB01000006">
    <property type="protein sequence ID" value="RAV21015.1"/>
    <property type="molecule type" value="Genomic_DNA"/>
</dbReference>
<dbReference type="AlphaFoldDB" id="A0A329MMD6"/>
<name>A0A329MMD6_9BACL</name>
<organism evidence="2 3">
    <name type="scientific">Paenibacillus contaminans</name>
    <dbReference type="NCBI Taxonomy" id="450362"/>
    <lineage>
        <taxon>Bacteria</taxon>
        <taxon>Bacillati</taxon>
        <taxon>Bacillota</taxon>
        <taxon>Bacilli</taxon>
        <taxon>Bacillales</taxon>
        <taxon>Paenibacillaceae</taxon>
        <taxon>Paenibacillus</taxon>
    </lineage>
</organism>
<protein>
    <recommendedName>
        <fullName evidence="1">SGNH hydrolase-type esterase domain-containing protein</fullName>
    </recommendedName>
</protein>
<comment type="caution">
    <text evidence="2">The sequence shown here is derived from an EMBL/GenBank/DDBJ whole genome shotgun (WGS) entry which is preliminary data.</text>
</comment>
<dbReference type="Gene3D" id="3.40.50.1110">
    <property type="entry name" value="SGNH hydrolase"/>
    <property type="match status" value="1"/>
</dbReference>
<sequence>MEHRENLVFKGAEPQCLGSSPLPGEALKLSGPEGEPEPITFEEGKDYVIDYMAGTVTRTESSRIPDWREHPAYGLKTFDHLALPYYSNAGFTCSISYRAADSRTEYTEDNKQTYDLLKSKLPQLFDRLTADKEAVCVIFGDSISTGAEASRPELSFFGRYIAELRNRYPESAIQAVMKAVGGETSSQGLQRIEEVVAAQPDLVLIGYGMNDQNRNSDGSNFVSVQTYERNIRQMVDVIRSRTGADILLFTSCLPNPRWIFASDNVRDYADALRRIAADSGAALADVQTRWEQVLSTGKSHESLLLNNVNHPNDYGHELYYSVLNQYLD</sequence>
<proteinExistence type="predicted"/>
<feature type="domain" description="SGNH hydrolase-type esterase" evidence="1">
    <location>
        <begin position="138"/>
        <end position="318"/>
    </location>
</feature>